<dbReference type="AlphaFoldDB" id="A0A1U9KS00"/>
<evidence type="ECO:0000313" key="6">
    <source>
        <dbReference type="Proteomes" id="UP000188604"/>
    </source>
</evidence>
<dbReference type="Gene3D" id="1.20.1250.20">
    <property type="entry name" value="MFS general substrate transporter like domains"/>
    <property type="match status" value="2"/>
</dbReference>
<keyword evidence="2" id="KW-0812">Transmembrane</keyword>
<dbReference type="GO" id="GO:0016020">
    <property type="term" value="C:membrane"/>
    <property type="evidence" value="ECO:0007669"/>
    <property type="project" value="UniProtKB-SubCell"/>
</dbReference>
<evidence type="ECO:0000256" key="4">
    <source>
        <dbReference type="ARBA" id="ARBA00023136"/>
    </source>
</evidence>
<evidence type="ECO:0000256" key="3">
    <source>
        <dbReference type="ARBA" id="ARBA00022989"/>
    </source>
</evidence>
<dbReference type="PANTHER" id="PTHR23514">
    <property type="entry name" value="BYPASS OF STOP CODON PROTEIN 6"/>
    <property type="match status" value="1"/>
</dbReference>
<dbReference type="CDD" id="cd17393">
    <property type="entry name" value="MFS_MosC_like"/>
    <property type="match status" value="1"/>
</dbReference>
<sequence length="386" mass="38798">MTPIPAPASRLAAQSTRLAFLIAGFAGAAWAPLIPYVKLRCGFDDRHLGLLLLCLGLGSITTMPVAGVLAGRFGCRWIIAVAVAVVACALPVLAFSGAPIVIAVALALFGAGIGSIDCAINLQAIIVERACGRAMMSGFHGLFSVGGLLGATGASGLLGLGLSPLSTAFILTGLIVVAGIAAVPGLLSGPLGAGEGPVFALPRGVVLALGAMCFIVFLAEGAAIDWSAVFLTTVRHVAVRYGGLGYVAFACTMTAGRLYGDRLVGRFRGRTLVVAGGLLAAAGMLLVATVPLWPLTLAGYAMVGAGCANIVPVLYSAVGRQRRMPEHLAVSAITTLGYAGILIGPAALGFVANAASLALALAAVGVMLVGVAVMGMLLRRSLLEGR</sequence>
<evidence type="ECO:0000256" key="2">
    <source>
        <dbReference type="ARBA" id="ARBA00022692"/>
    </source>
</evidence>
<dbReference type="InterPro" id="IPR051788">
    <property type="entry name" value="MFS_Transporter"/>
</dbReference>
<keyword evidence="4" id="KW-0472">Membrane</keyword>
<accession>A0A1U9KS00</accession>
<dbReference type="InterPro" id="IPR036259">
    <property type="entry name" value="MFS_trans_sf"/>
</dbReference>
<protein>
    <submittedName>
        <fullName evidence="5">MFS transporter</fullName>
    </submittedName>
</protein>
<gene>
    <name evidence="5" type="ORF">A0U93_12085</name>
</gene>
<keyword evidence="3" id="KW-1133">Transmembrane helix</keyword>
<dbReference type="RefSeq" id="WP_077807588.1">
    <property type="nucleotide sequence ID" value="NZ_BJXS01000006.1"/>
</dbReference>
<proteinExistence type="predicted"/>
<dbReference type="OrthoDB" id="9810941at2"/>
<dbReference type="PANTHER" id="PTHR23514:SF13">
    <property type="entry name" value="INNER MEMBRANE PROTEIN YBJJ"/>
    <property type="match status" value="1"/>
</dbReference>
<dbReference type="Proteomes" id="UP000188604">
    <property type="component" value="Chromosome"/>
</dbReference>
<name>A0A1U9KS00_9PROT</name>
<dbReference type="KEGG" id="nch:A0U93_12085"/>
<evidence type="ECO:0000256" key="1">
    <source>
        <dbReference type="ARBA" id="ARBA00004141"/>
    </source>
</evidence>
<comment type="subcellular location">
    <subcellularLocation>
        <location evidence="1">Membrane</location>
        <topology evidence="1">Multi-pass membrane protein</topology>
    </subcellularLocation>
</comment>
<evidence type="ECO:0000313" key="5">
    <source>
        <dbReference type="EMBL" id="AQS88555.1"/>
    </source>
</evidence>
<organism evidence="5 6">
    <name type="scientific">Neoasaia chiangmaiensis</name>
    <dbReference type="NCBI Taxonomy" id="320497"/>
    <lineage>
        <taxon>Bacteria</taxon>
        <taxon>Pseudomonadati</taxon>
        <taxon>Pseudomonadota</taxon>
        <taxon>Alphaproteobacteria</taxon>
        <taxon>Acetobacterales</taxon>
        <taxon>Acetobacteraceae</taxon>
        <taxon>Neoasaia</taxon>
    </lineage>
</organism>
<reference evidence="5 6" key="1">
    <citation type="submission" date="2016-03" db="EMBL/GenBank/DDBJ databases">
        <title>Acetic acid bacteria sequencing.</title>
        <authorList>
            <person name="Brandt J."/>
            <person name="Jakob F."/>
            <person name="Vogel R.F."/>
        </authorList>
    </citation>
    <scope>NUCLEOTIDE SEQUENCE [LARGE SCALE GENOMIC DNA]</scope>
    <source>
        <strain evidence="5 6">NBRC 101099</strain>
    </source>
</reference>
<dbReference type="EMBL" id="CP014691">
    <property type="protein sequence ID" value="AQS88555.1"/>
    <property type="molecule type" value="Genomic_DNA"/>
</dbReference>
<keyword evidence="6" id="KW-1185">Reference proteome</keyword>
<dbReference type="SUPFAM" id="SSF103473">
    <property type="entry name" value="MFS general substrate transporter"/>
    <property type="match status" value="1"/>
</dbReference>